<reference evidence="1 2" key="1">
    <citation type="journal article" date="2014" name="Agronomy (Basel)">
        <title>A Draft Genome Sequence for Ensete ventricosum, the Drought-Tolerant Tree Against Hunger.</title>
        <authorList>
            <person name="Harrison J."/>
            <person name="Moore K.A."/>
            <person name="Paszkiewicz K."/>
            <person name="Jones T."/>
            <person name="Grant M."/>
            <person name="Ambacheew D."/>
            <person name="Muzemil S."/>
            <person name="Studholme D.J."/>
        </authorList>
    </citation>
    <scope>NUCLEOTIDE SEQUENCE [LARGE SCALE GENOMIC DNA]</scope>
</reference>
<comment type="caution">
    <text evidence="1">The sequence shown here is derived from an EMBL/GenBank/DDBJ whole genome shotgun (WGS) entry which is preliminary data.</text>
</comment>
<proteinExistence type="predicted"/>
<dbReference type="Proteomes" id="UP000287651">
    <property type="component" value="Unassembled WGS sequence"/>
</dbReference>
<accession>A0A426ZKE2</accession>
<organism evidence="1 2">
    <name type="scientific">Ensete ventricosum</name>
    <name type="common">Abyssinian banana</name>
    <name type="synonym">Musa ensete</name>
    <dbReference type="NCBI Taxonomy" id="4639"/>
    <lineage>
        <taxon>Eukaryota</taxon>
        <taxon>Viridiplantae</taxon>
        <taxon>Streptophyta</taxon>
        <taxon>Embryophyta</taxon>
        <taxon>Tracheophyta</taxon>
        <taxon>Spermatophyta</taxon>
        <taxon>Magnoliopsida</taxon>
        <taxon>Liliopsida</taxon>
        <taxon>Zingiberales</taxon>
        <taxon>Musaceae</taxon>
        <taxon>Ensete</taxon>
    </lineage>
</organism>
<name>A0A426ZKE2_ENSVE</name>
<dbReference type="AlphaFoldDB" id="A0A426ZKE2"/>
<protein>
    <submittedName>
        <fullName evidence="1">Uncharacterized protein</fullName>
    </submittedName>
</protein>
<sequence length="129" mass="14946">MRVRKDDEGYYFLQMVDWAPRDSSARMQARWSNLSYLVKVWDDPEAALEFDRGVLHPTLAKDLYTLPSEILMAQGHHYQMALLDRVHDVGRLVTHMGNRASLLEVEIEKLKTEGDPEQLAVARQHVDEL</sequence>
<evidence type="ECO:0000313" key="1">
    <source>
        <dbReference type="EMBL" id="RRT64456.1"/>
    </source>
</evidence>
<gene>
    <name evidence="1" type="ORF">B296_00013168</name>
</gene>
<dbReference type="EMBL" id="AMZH03006187">
    <property type="protein sequence ID" value="RRT64456.1"/>
    <property type="molecule type" value="Genomic_DNA"/>
</dbReference>
<evidence type="ECO:0000313" key="2">
    <source>
        <dbReference type="Proteomes" id="UP000287651"/>
    </source>
</evidence>